<dbReference type="RefSeq" id="WP_149956823.1">
    <property type="nucleotide sequence ID" value="NZ_BKDJ01000007.1"/>
</dbReference>
<protein>
    <recommendedName>
        <fullName evidence="4">Lipoprotein</fullName>
    </recommendedName>
</protein>
<dbReference type="Proteomes" id="UP000325307">
    <property type="component" value="Unassembled WGS sequence"/>
</dbReference>
<comment type="caution">
    <text evidence="2">The sequence shown here is derived from an EMBL/GenBank/DDBJ whole genome shotgun (WGS) entry which is preliminary data.</text>
</comment>
<proteinExistence type="predicted"/>
<keyword evidence="3" id="KW-1185">Reference proteome</keyword>
<dbReference type="OrthoDB" id="4955062at2"/>
<evidence type="ECO:0000256" key="1">
    <source>
        <dbReference type="SAM" id="SignalP"/>
    </source>
</evidence>
<dbReference type="PROSITE" id="PS51257">
    <property type="entry name" value="PROKAR_LIPOPROTEIN"/>
    <property type="match status" value="1"/>
</dbReference>
<name>A0A5A7NR49_9MICC</name>
<sequence>MRAARSLPLVLSMAAALALVAGCGSGADTAASSAASQLGGAAESAASGAKGAASSAASQAGDAARTQAIRAACAPVEDGEVSGPDRAVLTGLGAAAEQAGIPAEIAVPLKEIVAAGDQPPAEAVQRMRDACAAELAK</sequence>
<keyword evidence="1" id="KW-0732">Signal</keyword>
<evidence type="ECO:0000313" key="3">
    <source>
        <dbReference type="Proteomes" id="UP000325307"/>
    </source>
</evidence>
<feature type="chain" id="PRO_5022663043" description="Lipoprotein" evidence="1">
    <location>
        <begin position="27"/>
        <end position="137"/>
    </location>
</feature>
<dbReference type="EMBL" id="BKDJ01000007">
    <property type="protein sequence ID" value="GER23225.1"/>
    <property type="molecule type" value="Genomic_DNA"/>
</dbReference>
<reference evidence="2 3" key="1">
    <citation type="submission" date="2019-09" db="EMBL/GenBank/DDBJ databases">
        <title>Arthrobacter zafarii sp. nov., a moderately thermotolerant and halotolerant actinobacterium isolated from Cholistan desert soil of Pakistan.</title>
        <authorList>
            <person name="Amin A."/>
            <person name="Ahmed I."/>
            <person name="Khalid N."/>
            <person name="Schumann P."/>
            <person name="Busse H.J."/>
            <person name="Khan I.U."/>
            <person name="Li S."/>
            <person name="Li W.J."/>
        </authorList>
    </citation>
    <scope>NUCLEOTIDE SEQUENCE [LARGE SCALE GENOMIC DNA]</scope>
    <source>
        <strain evidence="2 3">NCCP-1664</strain>
    </source>
</reference>
<organism evidence="2 3">
    <name type="scientific">Zafaria cholistanensis</name>
    <dbReference type="NCBI Taxonomy" id="1682741"/>
    <lineage>
        <taxon>Bacteria</taxon>
        <taxon>Bacillati</taxon>
        <taxon>Actinomycetota</taxon>
        <taxon>Actinomycetes</taxon>
        <taxon>Micrococcales</taxon>
        <taxon>Micrococcaceae</taxon>
        <taxon>Zafaria</taxon>
    </lineage>
</organism>
<evidence type="ECO:0000313" key="2">
    <source>
        <dbReference type="EMBL" id="GER23225.1"/>
    </source>
</evidence>
<evidence type="ECO:0008006" key="4">
    <source>
        <dbReference type="Google" id="ProtNLM"/>
    </source>
</evidence>
<dbReference type="AlphaFoldDB" id="A0A5A7NR49"/>
<accession>A0A5A7NR49</accession>
<gene>
    <name evidence="2" type="ORF">NCCP1664_17210</name>
</gene>
<feature type="signal peptide" evidence="1">
    <location>
        <begin position="1"/>
        <end position="26"/>
    </location>
</feature>